<proteinExistence type="predicted"/>
<organism evidence="1">
    <name type="scientific">uncultured Desulfovibrio sp</name>
    <dbReference type="NCBI Taxonomy" id="167968"/>
    <lineage>
        <taxon>Bacteria</taxon>
        <taxon>Pseudomonadati</taxon>
        <taxon>Thermodesulfobacteriota</taxon>
        <taxon>Desulfovibrionia</taxon>
        <taxon>Desulfovibrionales</taxon>
        <taxon>Desulfovibrionaceae</taxon>
        <taxon>Desulfovibrio</taxon>
        <taxon>environmental samples</taxon>
    </lineage>
</organism>
<evidence type="ECO:0000313" key="1">
    <source>
        <dbReference type="EMBL" id="SBW07145.1"/>
    </source>
</evidence>
<protein>
    <submittedName>
        <fullName evidence="1">Uncharacterized protein</fullName>
    </submittedName>
</protein>
<gene>
    <name evidence="1" type="ORF">KM92DES2_12295</name>
</gene>
<reference evidence="1" key="1">
    <citation type="submission" date="2016-04" db="EMBL/GenBank/DDBJ databases">
        <authorList>
            <person name="Evans L.H."/>
            <person name="Alamgir A."/>
            <person name="Owens N."/>
            <person name="Weber N.D."/>
            <person name="Virtaneva K."/>
            <person name="Barbian K."/>
            <person name="Babar A."/>
            <person name="Rosenke K."/>
        </authorList>
    </citation>
    <scope>NUCLEOTIDE SEQUENCE</scope>
    <source>
        <strain evidence="1">92-2</strain>
    </source>
</reference>
<name>A0A212K6L2_9BACT</name>
<dbReference type="EMBL" id="FLUP01000001">
    <property type="protein sequence ID" value="SBW07145.1"/>
    <property type="molecule type" value="Genomic_DNA"/>
</dbReference>
<sequence>MTPSFLFRIFQRVSLGRELSYFDTGLRTFGIRANQPMPVQI</sequence>
<accession>A0A212K6L2</accession>
<dbReference type="AlphaFoldDB" id="A0A212K6L2"/>